<dbReference type="Proteomes" id="UP000199594">
    <property type="component" value="Unassembled WGS sequence"/>
</dbReference>
<name>A0A1I7CP62_9GAMM</name>
<organism evidence="1 2">
    <name type="scientific">Halomonas saccharevitans</name>
    <dbReference type="NCBI Taxonomy" id="416872"/>
    <lineage>
        <taxon>Bacteria</taxon>
        <taxon>Pseudomonadati</taxon>
        <taxon>Pseudomonadota</taxon>
        <taxon>Gammaproteobacteria</taxon>
        <taxon>Oceanospirillales</taxon>
        <taxon>Halomonadaceae</taxon>
        <taxon>Halomonas</taxon>
    </lineage>
</organism>
<accession>A0A1I7CP62</accession>
<dbReference type="AlphaFoldDB" id="A0A1I7CP62"/>
<evidence type="ECO:0000313" key="2">
    <source>
        <dbReference type="Proteomes" id="UP000199594"/>
    </source>
</evidence>
<dbReference type="RefSeq" id="WP_089852108.1">
    <property type="nucleotide sequence ID" value="NZ_FPAQ01000053.1"/>
</dbReference>
<reference evidence="1 2" key="1">
    <citation type="submission" date="2016-10" db="EMBL/GenBank/DDBJ databases">
        <authorList>
            <person name="de Groot N.N."/>
        </authorList>
    </citation>
    <scope>NUCLEOTIDE SEQUENCE [LARGE SCALE GENOMIC DNA]</scope>
    <source>
        <strain evidence="1 2">CGMCC 1.6493</strain>
    </source>
</reference>
<dbReference type="OrthoDB" id="6164231at2"/>
<protein>
    <submittedName>
        <fullName evidence="1">Uncharacterized protein</fullName>
    </submittedName>
</protein>
<sequence>MAQFRQIDNDILHLCGQNALIQTSKDLGLEKYQGGVRMGYTGIVLNTCRISAVVPLYWLRLVEGGREAEWQGRSWTVSQVPQR</sequence>
<proteinExistence type="predicted"/>
<evidence type="ECO:0000313" key="1">
    <source>
        <dbReference type="EMBL" id="SFU01119.1"/>
    </source>
</evidence>
<gene>
    <name evidence="1" type="ORF">SAMN04487956_15313</name>
</gene>
<dbReference type="EMBL" id="FPAQ01000053">
    <property type="protein sequence ID" value="SFU01119.1"/>
    <property type="molecule type" value="Genomic_DNA"/>
</dbReference>